<reference evidence="3 4" key="1">
    <citation type="submission" date="2019-08" db="EMBL/GenBank/DDBJ databases">
        <authorList>
            <person name="Peeters C."/>
        </authorList>
    </citation>
    <scope>NUCLEOTIDE SEQUENCE [LARGE SCALE GENOMIC DNA]</scope>
    <source>
        <strain evidence="3 4">LMG 20603</strain>
    </source>
</reference>
<comment type="similarity">
    <text evidence="1 2">Belongs to the OprB family.</text>
</comment>
<dbReference type="Proteomes" id="UP000382040">
    <property type="component" value="Unassembled WGS sequence"/>
</dbReference>
<dbReference type="InterPro" id="IPR007049">
    <property type="entry name" value="Carb-sel_porin_OprB"/>
</dbReference>
<evidence type="ECO:0000256" key="1">
    <source>
        <dbReference type="ARBA" id="ARBA00008769"/>
    </source>
</evidence>
<dbReference type="RefSeq" id="WP_150561626.1">
    <property type="nucleotide sequence ID" value="NZ_CABPST010000016.1"/>
</dbReference>
<feature type="chain" id="PRO_5041016767" evidence="2">
    <location>
        <begin position="23"/>
        <end position="511"/>
    </location>
</feature>
<dbReference type="Pfam" id="PF04966">
    <property type="entry name" value="OprB"/>
    <property type="match status" value="1"/>
</dbReference>
<name>A0A5E5C1I9_9BURK</name>
<keyword evidence="2" id="KW-0732">Signal</keyword>
<evidence type="ECO:0000313" key="4">
    <source>
        <dbReference type="Proteomes" id="UP000382040"/>
    </source>
</evidence>
<gene>
    <name evidence="3" type="ORF">PBR20603_04475</name>
</gene>
<organism evidence="3 4">
    <name type="scientific">Pandoraea bronchicola</name>
    <dbReference type="NCBI Taxonomy" id="2508287"/>
    <lineage>
        <taxon>Bacteria</taxon>
        <taxon>Pseudomonadati</taxon>
        <taxon>Pseudomonadota</taxon>
        <taxon>Betaproteobacteria</taxon>
        <taxon>Burkholderiales</taxon>
        <taxon>Burkholderiaceae</taxon>
        <taxon>Pandoraea</taxon>
    </lineage>
</organism>
<sequence length="511" mass="54731">MKLVHNVIAAGGLLLAAMTANAQSVTSGSDAGSDAHATATAAVQVAQGGEATKQAQNLISPQEIPNIGMPMPAPNGMPPSERLGPLAGVGNWLENYGVNLGLVFTNGYFANPSTGISPGKSGNYGALFMSATIDLDKLIGLPNTQLNFTEAWNKPSHNTKGYLFQTGSAFTPFPVVPESLDLVKFTLSHDLFDRRLHLEYGRMNLTDNFMVTTMCSGCVVSTPAITLNAPGVTKSVWGARASWQFTNNTKLGLGVIEDNSSNWTATEGWNWGTSTRTGYIGVANVMHETNFMEQRLPTRYEVGVYHATAPYTDTLYNTDGTSQALNPTGTPLKHTGGTWGFYGQGRQVIWRDAESHGPVPRNVAVYGGAFITPGAGQSYPIEAYAGMEYGGFLANNPAALVGSTVRYIRLSNERSRYEQQARYSFTNMLSMMSGGALSTVNETVPQNTFTFDVHGQMGIAPGVLLQGFAQYFVHPNTSVLAQVSTSQSRSGWMLGAFLVIDIGRLSGLVKM</sequence>
<feature type="signal peptide" evidence="2">
    <location>
        <begin position="1"/>
        <end position="22"/>
    </location>
</feature>
<dbReference type="AlphaFoldDB" id="A0A5E5C1I9"/>
<keyword evidence="4" id="KW-1185">Reference proteome</keyword>
<dbReference type="GO" id="GO:0015288">
    <property type="term" value="F:porin activity"/>
    <property type="evidence" value="ECO:0007669"/>
    <property type="project" value="InterPro"/>
</dbReference>
<proteinExistence type="inferred from homology"/>
<dbReference type="PANTHER" id="PTHR37944">
    <property type="entry name" value="PORIN B"/>
    <property type="match status" value="1"/>
</dbReference>
<dbReference type="GO" id="GO:0016020">
    <property type="term" value="C:membrane"/>
    <property type="evidence" value="ECO:0007669"/>
    <property type="project" value="InterPro"/>
</dbReference>
<evidence type="ECO:0000313" key="3">
    <source>
        <dbReference type="EMBL" id="VVE90490.1"/>
    </source>
</evidence>
<dbReference type="EMBL" id="CABPST010000016">
    <property type="protein sequence ID" value="VVE90490.1"/>
    <property type="molecule type" value="Genomic_DNA"/>
</dbReference>
<protein>
    <submittedName>
        <fullName evidence="3">Carbohydrate porin</fullName>
    </submittedName>
</protein>
<dbReference type="InterPro" id="IPR038673">
    <property type="entry name" value="OprB_sf"/>
</dbReference>
<dbReference type="PANTHER" id="PTHR37944:SF1">
    <property type="entry name" value="PORIN B"/>
    <property type="match status" value="1"/>
</dbReference>
<dbReference type="Gene3D" id="2.40.160.180">
    <property type="entry name" value="Carbohydrate-selective porin OprB"/>
    <property type="match status" value="1"/>
</dbReference>
<evidence type="ECO:0000256" key="2">
    <source>
        <dbReference type="RuleBase" id="RU363072"/>
    </source>
</evidence>
<dbReference type="OrthoDB" id="9135199at2"/>
<dbReference type="GO" id="GO:0008643">
    <property type="term" value="P:carbohydrate transport"/>
    <property type="evidence" value="ECO:0007669"/>
    <property type="project" value="InterPro"/>
</dbReference>
<accession>A0A5E5C1I9</accession>
<dbReference type="InterPro" id="IPR052932">
    <property type="entry name" value="OprB_Porin"/>
</dbReference>